<comment type="subunit">
    <text evidence="3">Heterooctamer of two A chains, two B chains, two C chains and two D chains.</text>
</comment>
<dbReference type="InterPro" id="IPR013833">
    <property type="entry name" value="Cyt_c_oxidase_su3_a-hlx"/>
</dbReference>
<comment type="subcellular location">
    <subcellularLocation>
        <location evidence="1 14">Cell membrane</location>
        <topology evidence="1 14">Multi-pass membrane protein</topology>
    </subcellularLocation>
</comment>
<keyword evidence="6 14" id="KW-0812">Transmembrane</keyword>
<dbReference type="OrthoDB" id="9810850at2"/>
<feature type="transmembrane region" description="Helical" evidence="16">
    <location>
        <begin position="50"/>
        <end position="73"/>
    </location>
</feature>
<protein>
    <recommendedName>
        <fullName evidence="4">Cytochrome bo(3) ubiquinol oxidase subunit 3</fullName>
    </recommendedName>
    <alternativeName>
        <fullName evidence="12">Cytochrome o ubiquinol oxidase subunit 3</fullName>
    </alternativeName>
    <alternativeName>
        <fullName evidence="10">Oxidase bo(3) subunit 3</fullName>
    </alternativeName>
    <alternativeName>
        <fullName evidence="13">Ubiquinol oxidase polypeptide III</fullName>
    </alternativeName>
    <alternativeName>
        <fullName evidence="11">Ubiquinol oxidase subunit 3</fullName>
    </alternativeName>
</protein>
<feature type="transmembrane region" description="Helical" evidence="16">
    <location>
        <begin position="219"/>
        <end position="240"/>
    </location>
</feature>
<evidence type="ECO:0000256" key="16">
    <source>
        <dbReference type="SAM" id="Phobius"/>
    </source>
</evidence>
<organism evidence="18 19">
    <name type="scientific">Cupriavidus nantongensis</name>
    <dbReference type="NCBI Taxonomy" id="1796606"/>
    <lineage>
        <taxon>Bacteria</taxon>
        <taxon>Pseudomonadati</taxon>
        <taxon>Pseudomonadota</taxon>
        <taxon>Betaproteobacteria</taxon>
        <taxon>Burkholderiales</taxon>
        <taxon>Burkholderiaceae</taxon>
        <taxon>Cupriavidus</taxon>
    </lineage>
</organism>
<comment type="similarity">
    <text evidence="2 14">Belongs to the cytochrome c oxidase subunit 3 family.</text>
</comment>
<dbReference type="PANTHER" id="PTHR11403:SF2">
    <property type="entry name" value="CYTOCHROME BO(3) UBIQUINOL OXIDASE SUBUNIT 3"/>
    <property type="match status" value="1"/>
</dbReference>
<dbReference type="GO" id="GO:0005886">
    <property type="term" value="C:plasma membrane"/>
    <property type="evidence" value="ECO:0007669"/>
    <property type="project" value="UniProtKB-SubCell"/>
</dbReference>
<evidence type="ECO:0000256" key="5">
    <source>
        <dbReference type="ARBA" id="ARBA00022475"/>
    </source>
</evidence>
<dbReference type="InterPro" id="IPR024791">
    <property type="entry name" value="Cyt_c/ubiquinol_Oxase_su3"/>
</dbReference>
<evidence type="ECO:0000256" key="7">
    <source>
        <dbReference type="ARBA" id="ARBA00022989"/>
    </source>
</evidence>
<evidence type="ECO:0000256" key="8">
    <source>
        <dbReference type="ARBA" id="ARBA00023136"/>
    </source>
</evidence>
<dbReference type="AlphaFoldDB" id="A0A142JUC7"/>
<evidence type="ECO:0000256" key="4">
    <source>
        <dbReference type="ARBA" id="ARBA00014687"/>
    </source>
</evidence>
<dbReference type="PROSITE" id="PS50253">
    <property type="entry name" value="COX3"/>
    <property type="match status" value="1"/>
</dbReference>
<dbReference type="Pfam" id="PF00510">
    <property type="entry name" value="COX3"/>
    <property type="match status" value="1"/>
</dbReference>
<dbReference type="STRING" id="1796606.A2G96_28390"/>
<evidence type="ECO:0000256" key="15">
    <source>
        <dbReference type="SAM" id="MobiDB-lite"/>
    </source>
</evidence>
<evidence type="ECO:0000256" key="11">
    <source>
        <dbReference type="ARBA" id="ARBA00031884"/>
    </source>
</evidence>
<dbReference type="KEGG" id="cnan:A2G96_28390"/>
<accession>A0A142JUC7</accession>
<dbReference type="CDD" id="cd02864">
    <property type="entry name" value="Heme_Cu_Oxidase_III_1"/>
    <property type="match status" value="1"/>
</dbReference>
<dbReference type="RefSeq" id="WP_062803482.1">
    <property type="nucleotide sequence ID" value="NZ_CP014845.1"/>
</dbReference>
<dbReference type="PANTHER" id="PTHR11403">
    <property type="entry name" value="CYTOCHROME C OXIDASE SUBUNIT III"/>
    <property type="match status" value="1"/>
</dbReference>
<dbReference type="Proteomes" id="UP000075238">
    <property type="component" value="Chromosome 2"/>
</dbReference>
<evidence type="ECO:0000256" key="3">
    <source>
        <dbReference type="ARBA" id="ARBA00011700"/>
    </source>
</evidence>
<evidence type="ECO:0000256" key="10">
    <source>
        <dbReference type="ARBA" id="ARBA00030072"/>
    </source>
</evidence>
<name>A0A142JUC7_9BURK</name>
<dbReference type="GO" id="GO:0019646">
    <property type="term" value="P:aerobic electron transport chain"/>
    <property type="evidence" value="ECO:0007669"/>
    <property type="project" value="InterPro"/>
</dbReference>
<feature type="transmembrane region" description="Helical" evidence="16">
    <location>
        <begin position="131"/>
        <end position="151"/>
    </location>
</feature>
<evidence type="ECO:0000256" key="12">
    <source>
        <dbReference type="ARBA" id="ARBA00032189"/>
    </source>
</evidence>
<keyword evidence="19" id="KW-1185">Reference proteome</keyword>
<dbReference type="InterPro" id="IPR000298">
    <property type="entry name" value="Cyt_c_oxidase-like_su3"/>
</dbReference>
<evidence type="ECO:0000313" key="18">
    <source>
        <dbReference type="EMBL" id="AMR81689.1"/>
    </source>
</evidence>
<evidence type="ECO:0000256" key="14">
    <source>
        <dbReference type="RuleBase" id="RU003376"/>
    </source>
</evidence>
<feature type="region of interest" description="Disordered" evidence="15">
    <location>
        <begin position="1"/>
        <end position="22"/>
    </location>
</feature>
<feature type="domain" description="Heme-copper oxidase subunit III family profile" evidence="17">
    <location>
        <begin position="52"/>
        <end position="241"/>
    </location>
</feature>
<evidence type="ECO:0000256" key="9">
    <source>
        <dbReference type="ARBA" id="ARBA00025694"/>
    </source>
</evidence>
<feature type="transmembrane region" description="Helical" evidence="16">
    <location>
        <begin position="171"/>
        <end position="198"/>
    </location>
</feature>
<evidence type="ECO:0000259" key="17">
    <source>
        <dbReference type="PROSITE" id="PS50253"/>
    </source>
</evidence>
<sequence>MSTQLSSPSAAPAVAPAAPAAPATPVGGVRGMLADWSSDQQAFKVSWGKAMMWIFLLSDTFVFSCFLTGYMTVRMSTTVPWPNPSEVFALHVGGADIPLLLIAIMTFVLITSSGTMAMAVNFAYRRARRECATLMFVTAAFGALFVGMQAFEWTKLIVDEGVRPWGNPMGAAQFGSTFFMITGFHGLHVSCGVIYLLVVAMRVLRGRYEATGNYQIVEIAGLYWHFVDLVWVFIFALFYLW</sequence>
<proteinExistence type="inferred from homology"/>
<keyword evidence="5" id="KW-1003">Cell membrane</keyword>
<comment type="function">
    <text evidence="9">Cytochrome bo(3) ubiquinol terminal oxidase is the component of the aerobic respiratory chain of E.coli that predominates when cells are grown at high aeration. Has proton pump activity across the membrane in addition to electron transfer, pumping 2 protons/electron.</text>
</comment>
<dbReference type="GO" id="GO:0004129">
    <property type="term" value="F:cytochrome-c oxidase activity"/>
    <property type="evidence" value="ECO:0007669"/>
    <property type="project" value="InterPro"/>
</dbReference>
<dbReference type="FunFam" id="1.20.120.80:FF:000001">
    <property type="entry name" value="Cytochrome (Ubi)quinol oxidase subunit III"/>
    <property type="match status" value="1"/>
</dbReference>
<keyword evidence="8 16" id="KW-0472">Membrane</keyword>
<evidence type="ECO:0000256" key="1">
    <source>
        <dbReference type="ARBA" id="ARBA00004651"/>
    </source>
</evidence>
<evidence type="ECO:0000256" key="6">
    <source>
        <dbReference type="ARBA" id="ARBA00022692"/>
    </source>
</evidence>
<dbReference type="SUPFAM" id="SSF81452">
    <property type="entry name" value="Cytochrome c oxidase subunit III-like"/>
    <property type="match status" value="1"/>
</dbReference>
<reference evidence="18 19" key="1">
    <citation type="submission" date="2016-03" db="EMBL/GenBank/DDBJ databases">
        <title>Complete genome sequence of a novel chlorpyrifos degrading bacterium, Cupriavidus nantongensis sp. X1.</title>
        <authorList>
            <person name="Fang L."/>
        </authorList>
    </citation>
    <scope>NUCLEOTIDE SEQUENCE [LARGE SCALE GENOMIC DNA]</scope>
    <source>
        <strain evidence="18 19">X1</strain>
    </source>
</reference>
<feature type="transmembrane region" description="Helical" evidence="16">
    <location>
        <begin position="97"/>
        <end position="124"/>
    </location>
</feature>
<gene>
    <name evidence="18" type="ORF">A2G96_28390</name>
</gene>
<evidence type="ECO:0000256" key="2">
    <source>
        <dbReference type="ARBA" id="ARBA00010581"/>
    </source>
</evidence>
<dbReference type="EMBL" id="CP014845">
    <property type="protein sequence ID" value="AMR81689.1"/>
    <property type="molecule type" value="Genomic_DNA"/>
</dbReference>
<dbReference type="InterPro" id="IPR035973">
    <property type="entry name" value="Cyt_c_oxidase_su3-like_sf"/>
</dbReference>
<keyword evidence="7 16" id="KW-1133">Transmembrane helix</keyword>
<evidence type="ECO:0000313" key="19">
    <source>
        <dbReference type="Proteomes" id="UP000075238"/>
    </source>
</evidence>
<dbReference type="Gene3D" id="1.20.120.80">
    <property type="entry name" value="Cytochrome c oxidase, subunit III, four-helix bundle"/>
    <property type="match status" value="1"/>
</dbReference>
<evidence type="ECO:0000256" key="13">
    <source>
        <dbReference type="ARBA" id="ARBA00032717"/>
    </source>
</evidence>